<dbReference type="GO" id="GO:0004106">
    <property type="term" value="F:chorismate mutase activity"/>
    <property type="evidence" value="ECO:0007669"/>
    <property type="project" value="UniProtKB-EC"/>
</dbReference>
<dbReference type="PROSITE" id="PS51168">
    <property type="entry name" value="CHORISMATE_MUT_2"/>
    <property type="match status" value="1"/>
</dbReference>
<dbReference type="GO" id="GO:0005737">
    <property type="term" value="C:cytoplasm"/>
    <property type="evidence" value="ECO:0007669"/>
    <property type="project" value="InterPro"/>
</dbReference>
<dbReference type="Proteomes" id="UP001055804">
    <property type="component" value="Unassembled WGS sequence"/>
</dbReference>
<dbReference type="GO" id="GO:0009094">
    <property type="term" value="P:L-phenylalanine biosynthetic process"/>
    <property type="evidence" value="ECO:0007669"/>
    <property type="project" value="InterPro"/>
</dbReference>
<accession>A0A9J6PJS5</accession>
<sequence>MAETSAALERARHEIDRIDDALHSLLMERVELVSEIARAKTSGGAAPARVALRPAREAQVLRRLLARHAGVLPFDVVARIWREMMAAFTRLQGPFSVAVAGGSEPMAYWDLARFYYGAATPMSLATSALAAVQLVGQGGGMIAIVPVSGDDAGPPWWVHLGEGPDQPRVLVRLPLVRGTDVTRDHPSAYTVAIAPLEPSGDDLTLVAVATAGDVTRARVVATFEGAGFAARTLELAEEPGSDERIHLVELDGFFASGQDPRFGVLKPRPRGLIRDIRVVGAFARGIEPVENEAAAATGAALGDDKR</sequence>
<feature type="coiled-coil region" evidence="2">
    <location>
        <begin position="1"/>
        <end position="28"/>
    </location>
</feature>
<protein>
    <recommendedName>
        <fullName evidence="1">chorismate mutase</fullName>
        <ecNumber evidence="1">5.4.99.5</ecNumber>
    </recommendedName>
</protein>
<evidence type="ECO:0000256" key="1">
    <source>
        <dbReference type="ARBA" id="ARBA00012404"/>
    </source>
</evidence>
<dbReference type="InterPro" id="IPR036263">
    <property type="entry name" value="Chorismate_II_sf"/>
</dbReference>
<keyword evidence="5" id="KW-1185">Reference proteome</keyword>
<evidence type="ECO:0000259" key="3">
    <source>
        <dbReference type="PROSITE" id="PS51168"/>
    </source>
</evidence>
<dbReference type="SUPFAM" id="SSF48600">
    <property type="entry name" value="Chorismate mutase II"/>
    <property type="match status" value="1"/>
</dbReference>
<evidence type="ECO:0000256" key="2">
    <source>
        <dbReference type="SAM" id="Coils"/>
    </source>
</evidence>
<feature type="domain" description="Chorismate mutase" evidence="3">
    <location>
        <begin position="2"/>
        <end position="96"/>
    </location>
</feature>
<dbReference type="InterPro" id="IPR002701">
    <property type="entry name" value="CM_II_prokaryot"/>
</dbReference>
<dbReference type="EC" id="5.4.99.5" evidence="1"/>
<dbReference type="NCBIfam" id="TIGR01807">
    <property type="entry name" value="CM_P2"/>
    <property type="match status" value="1"/>
</dbReference>
<name>A0A9J6PJS5_9PROT</name>
<organism evidence="4 5">
    <name type="scientific">Futiania mangrovi</name>
    <dbReference type="NCBI Taxonomy" id="2959716"/>
    <lineage>
        <taxon>Bacteria</taxon>
        <taxon>Pseudomonadati</taxon>
        <taxon>Pseudomonadota</taxon>
        <taxon>Alphaproteobacteria</taxon>
        <taxon>Futianiales</taxon>
        <taxon>Futianiaceae</taxon>
        <taxon>Futiania</taxon>
    </lineage>
</organism>
<keyword evidence="2" id="KW-0175">Coiled coil</keyword>
<gene>
    <name evidence="4" type="primary">pheA</name>
    <name evidence="4" type="ORF">NJQ99_07935</name>
</gene>
<dbReference type="Pfam" id="PF01817">
    <property type="entry name" value="CM_2"/>
    <property type="match status" value="1"/>
</dbReference>
<dbReference type="GO" id="GO:0046417">
    <property type="term" value="P:chorismate metabolic process"/>
    <property type="evidence" value="ECO:0007669"/>
    <property type="project" value="InterPro"/>
</dbReference>
<dbReference type="InterPro" id="IPR010957">
    <property type="entry name" value="G/b/e-P-prot_chorismate_mutase"/>
</dbReference>
<comment type="caution">
    <text evidence="4">The sequence shown here is derived from an EMBL/GenBank/DDBJ whole genome shotgun (WGS) entry which is preliminary data.</text>
</comment>
<dbReference type="AlphaFoldDB" id="A0A9J6PJS5"/>
<reference evidence="4" key="1">
    <citation type="submission" date="2022-06" db="EMBL/GenBank/DDBJ databases">
        <title>Isolation and Genomics of Futiania mangrovii gen. nov., sp. nov., a Rare and Metabolically-versatile member in the Class Alphaproteobacteria.</title>
        <authorList>
            <person name="Liu L."/>
            <person name="Huang W.-C."/>
            <person name="Pan J."/>
            <person name="Li J."/>
            <person name="Huang Y."/>
            <person name="Du H."/>
            <person name="Liu Y."/>
            <person name="Li M."/>
        </authorList>
    </citation>
    <scope>NUCLEOTIDE SEQUENCE</scope>
    <source>
        <strain evidence="4">FT118</strain>
    </source>
</reference>
<evidence type="ECO:0000313" key="5">
    <source>
        <dbReference type="Proteomes" id="UP001055804"/>
    </source>
</evidence>
<proteinExistence type="predicted"/>
<dbReference type="RefSeq" id="WP_269332295.1">
    <property type="nucleotide sequence ID" value="NZ_JAMZFT010000002.1"/>
</dbReference>
<dbReference type="SMART" id="SM00830">
    <property type="entry name" value="CM_2"/>
    <property type="match status" value="1"/>
</dbReference>
<dbReference type="EMBL" id="JAMZFT010000002">
    <property type="protein sequence ID" value="MCP1336330.1"/>
    <property type="molecule type" value="Genomic_DNA"/>
</dbReference>
<dbReference type="Gene3D" id="1.20.59.10">
    <property type="entry name" value="Chorismate mutase"/>
    <property type="match status" value="1"/>
</dbReference>
<keyword evidence="4" id="KW-0413">Isomerase</keyword>
<evidence type="ECO:0000313" key="4">
    <source>
        <dbReference type="EMBL" id="MCP1336330.1"/>
    </source>
</evidence>
<dbReference type="InterPro" id="IPR036979">
    <property type="entry name" value="CM_dom_sf"/>
</dbReference>